<evidence type="ECO:0000313" key="10">
    <source>
        <dbReference type="EMBL" id="ADY42924.1"/>
    </source>
</evidence>
<evidence type="ECO:0000256" key="7">
    <source>
        <dbReference type="ARBA" id="ARBA00024016"/>
    </source>
</evidence>
<dbReference type="GO" id="GO:0005739">
    <property type="term" value="C:mitochondrion"/>
    <property type="evidence" value="ECO:0007669"/>
    <property type="project" value="TreeGrafter"/>
</dbReference>
<dbReference type="GO" id="GO:0030170">
    <property type="term" value="F:pyridoxal phosphate binding"/>
    <property type="evidence" value="ECO:0007669"/>
    <property type="project" value="InterPro"/>
</dbReference>
<name>F1KYH0_ASCSU</name>
<evidence type="ECO:0000256" key="6">
    <source>
        <dbReference type="ARBA" id="ARBA00022898"/>
    </source>
</evidence>
<keyword evidence="6" id="KW-0663">Pyridoxal phosphate</keyword>
<dbReference type="InterPro" id="IPR051326">
    <property type="entry name" value="Kynurenine-oxoglutarate_AT"/>
</dbReference>
<feature type="signal peptide" evidence="8">
    <location>
        <begin position="1"/>
        <end position="19"/>
    </location>
</feature>
<evidence type="ECO:0000256" key="3">
    <source>
        <dbReference type="ARBA" id="ARBA00011738"/>
    </source>
</evidence>
<dbReference type="GO" id="GO:0016212">
    <property type="term" value="F:kynurenine-oxoglutarate transaminase activity"/>
    <property type="evidence" value="ECO:0007669"/>
    <property type="project" value="TreeGrafter"/>
</dbReference>
<dbReference type="SUPFAM" id="SSF53383">
    <property type="entry name" value="PLP-dependent transferases"/>
    <property type="match status" value="1"/>
</dbReference>
<organism evidence="10">
    <name type="scientific">Ascaris suum</name>
    <name type="common">Pig roundworm</name>
    <name type="synonym">Ascaris lumbricoides</name>
    <dbReference type="NCBI Taxonomy" id="6253"/>
    <lineage>
        <taxon>Eukaryota</taxon>
        <taxon>Metazoa</taxon>
        <taxon>Ecdysozoa</taxon>
        <taxon>Nematoda</taxon>
        <taxon>Chromadorea</taxon>
        <taxon>Rhabditida</taxon>
        <taxon>Spirurina</taxon>
        <taxon>Ascaridomorpha</taxon>
        <taxon>Ascaridoidea</taxon>
        <taxon>Ascarididae</taxon>
        <taxon>Ascaris</taxon>
    </lineage>
</organism>
<dbReference type="FunFam" id="3.90.1150.10:FF:000021">
    <property type="entry name" value="Kynurenine--oxoglutarate transaminase 3"/>
    <property type="match status" value="1"/>
</dbReference>
<dbReference type="InterPro" id="IPR015421">
    <property type="entry name" value="PyrdxlP-dep_Trfase_major"/>
</dbReference>
<dbReference type="GO" id="GO:0097053">
    <property type="term" value="P:L-kynurenine catabolic process"/>
    <property type="evidence" value="ECO:0007669"/>
    <property type="project" value="UniProtKB-UniPathway"/>
</dbReference>
<evidence type="ECO:0000256" key="5">
    <source>
        <dbReference type="ARBA" id="ARBA00022679"/>
    </source>
</evidence>
<dbReference type="Gene3D" id="3.90.1150.10">
    <property type="entry name" value="Aspartate Aminotransferase, domain 1"/>
    <property type="match status" value="1"/>
</dbReference>
<evidence type="ECO:0000256" key="8">
    <source>
        <dbReference type="SAM" id="SignalP"/>
    </source>
</evidence>
<evidence type="ECO:0000256" key="2">
    <source>
        <dbReference type="ARBA" id="ARBA00007441"/>
    </source>
</evidence>
<feature type="chain" id="PRO_5003268429" evidence="8">
    <location>
        <begin position="20"/>
        <end position="476"/>
    </location>
</feature>
<keyword evidence="4" id="KW-0032">Aminotransferase</keyword>
<dbReference type="InterPro" id="IPR015424">
    <property type="entry name" value="PyrdxlP-dep_Trfase"/>
</dbReference>
<comment type="subunit">
    <text evidence="3">Homodimer.</text>
</comment>
<dbReference type="CDD" id="cd00609">
    <property type="entry name" value="AAT_like"/>
    <property type="match status" value="1"/>
</dbReference>
<dbReference type="AlphaFoldDB" id="F1KYH0"/>
<protein>
    <submittedName>
        <fullName evidence="10">Kynurenine--oxoglutarate transaminase 3</fullName>
    </submittedName>
</protein>
<dbReference type="EMBL" id="JI168048">
    <property type="protein sequence ID" value="ADY42924.1"/>
    <property type="molecule type" value="mRNA"/>
</dbReference>
<comment type="cofactor">
    <cofactor evidence="1">
        <name>pyridoxal 5'-phosphate</name>
        <dbReference type="ChEBI" id="CHEBI:597326"/>
    </cofactor>
</comment>
<evidence type="ECO:0000256" key="4">
    <source>
        <dbReference type="ARBA" id="ARBA00022576"/>
    </source>
</evidence>
<proteinExistence type="evidence at transcript level"/>
<evidence type="ECO:0000256" key="1">
    <source>
        <dbReference type="ARBA" id="ARBA00001933"/>
    </source>
</evidence>
<reference evidence="10" key="1">
    <citation type="journal article" date="2011" name="Genome Res.">
        <title>Deep small RNA sequencing from the nematode Ascaris reveals conservation, functional diversification, and novel developmental profiles.</title>
        <authorList>
            <person name="Wang J."/>
            <person name="Czech B."/>
            <person name="Crunk A."/>
            <person name="Wallace A."/>
            <person name="Mitreva M."/>
            <person name="Hannon G.J."/>
            <person name="Davis R.E."/>
        </authorList>
    </citation>
    <scope>NUCLEOTIDE SEQUENCE</scope>
</reference>
<comment type="similarity">
    <text evidence="2">Belongs to the class-I pyridoxal-phosphate-dependent aminotransferase family.</text>
</comment>
<dbReference type="Gene3D" id="3.40.640.10">
    <property type="entry name" value="Type I PLP-dependent aspartate aminotransferase-like (Major domain)"/>
    <property type="match status" value="1"/>
</dbReference>
<dbReference type="InterPro" id="IPR015422">
    <property type="entry name" value="PyrdxlP-dep_Trfase_small"/>
</dbReference>
<comment type="pathway">
    <text evidence="7">Amino-acid degradation; L-kynurenine degradation; kynurenate from L-kynurenine: step 1/2.</text>
</comment>
<dbReference type="PANTHER" id="PTHR43807:SF20">
    <property type="entry name" value="FI04487P"/>
    <property type="match status" value="1"/>
</dbReference>
<evidence type="ECO:0000259" key="9">
    <source>
        <dbReference type="Pfam" id="PF00155"/>
    </source>
</evidence>
<dbReference type="UniPathway" id="UPA00334">
    <property type="reaction ID" value="UER00726"/>
</dbReference>
<dbReference type="InterPro" id="IPR004839">
    <property type="entry name" value="Aminotransferase_I/II_large"/>
</dbReference>
<keyword evidence="8" id="KW-0732">Signal</keyword>
<feature type="domain" description="Aminotransferase class I/classII large" evidence="9">
    <location>
        <begin position="69"/>
        <end position="451"/>
    </location>
</feature>
<dbReference type="FunFam" id="3.40.640.10:FF:000024">
    <property type="entry name" value="Kynurenine--oxoglutarate transaminase 3"/>
    <property type="match status" value="1"/>
</dbReference>
<dbReference type="PANTHER" id="PTHR43807">
    <property type="entry name" value="FI04487P"/>
    <property type="match status" value="1"/>
</dbReference>
<dbReference type="Pfam" id="PF00155">
    <property type="entry name" value="Aminotran_1_2"/>
    <property type="match status" value="1"/>
</dbReference>
<accession>F1KYH0</accession>
<keyword evidence="5" id="KW-0808">Transferase</keyword>
<sequence length="476" mass="53033">MNFSGSALTLFRALSATTSFTSLSAGPSLIRRNMASANVGRHRPAENTIATKPSIWVEFTTLAAECNAVNIGQGFPDSPMPQFVADVLKEVASHPERTDWHQYTRGFGHPRLVNALAGLYSKLLGVELNAHTDVLVTVGAYLSLYYAFTGWVNRGDEVIVLEPAYDCYAPQIRLVGGVPVPVPLELAACAKSSADYHVNLAAIEAKITDRTKFIVINNPHNPTGKLFSRRELEGIADIVRRHDLLVIADEVYEWHVYHGQEMIRFATIPGMYERTITIGSAGKIFSITGWKLGWSIGPATLLAPLKAIHQNCVFTCSTPTQEAVAQAIEREVSVMWSNPEKSYFKTGLVSDLHRKRDRMATMLAAAGMKPIIPDSGYFMMADFSPLVQEDVLKSFDDSNDPLDFRFARWMCREKNLAMIPPSAFYSDEFKESNDHMVRVCFFKTDKVLDEAESILQKFSLESRRCSKKASIDENEC</sequence>